<dbReference type="Proteomes" id="UP000191024">
    <property type="component" value="Chromosome D"/>
</dbReference>
<keyword evidence="4" id="KW-0539">Nucleus</keyword>
<comment type="subcellular location">
    <subcellularLocation>
        <location evidence="1">Nucleus</location>
    </subcellularLocation>
</comment>
<dbReference type="AlphaFoldDB" id="A0A1G4JBN6"/>
<evidence type="ECO:0000313" key="6">
    <source>
        <dbReference type="Proteomes" id="UP000191024"/>
    </source>
</evidence>
<keyword evidence="3" id="KW-0813">Transport</keyword>
<dbReference type="OrthoDB" id="2016913at2759"/>
<dbReference type="STRING" id="1230905.A0A1G4JBN6"/>
<dbReference type="InterPro" id="IPR011989">
    <property type="entry name" value="ARM-like"/>
</dbReference>
<name>A0A1G4JBN6_9SACH</name>
<protein>
    <submittedName>
        <fullName evidence="5">LAMI_0D06392g1_1</fullName>
    </submittedName>
</protein>
<dbReference type="InterPro" id="IPR016024">
    <property type="entry name" value="ARM-type_fold"/>
</dbReference>
<evidence type="ECO:0000256" key="1">
    <source>
        <dbReference type="ARBA" id="ARBA00004123"/>
    </source>
</evidence>
<dbReference type="GO" id="GO:0005737">
    <property type="term" value="C:cytoplasm"/>
    <property type="evidence" value="ECO:0007669"/>
    <property type="project" value="TreeGrafter"/>
</dbReference>
<dbReference type="InterPro" id="IPR051345">
    <property type="entry name" value="Importin_beta-like_NTR"/>
</dbReference>
<keyword evidence="6" id="KW-1185">Reference proteome</keyword>
<dbReference type="PANTHER" id="PTHR12363:SF33">
    <property type="entry name" value="IMPORTIN-13"/>
    <property type="match status" value="1"/>
</dbReference>
<evidence type="ECO:0000313" key="5">
    <source>
        <dbReference type="EMBL" id="SCU87523.1"/>
    </source>
</evidence>
<accession>A0A1G4JBN6</accession>
<reference evidence="5 6" key="1">
    <citation type="submission" date="2016-03" db="EMBL/GenBank/DDBJ databases">
        <authorList>
            <person name="Devillers H."/>
        </authorList>
    </citation>
    <scope>NUCLEOTIDE SEQUENCE [LARGE SCALE GENOMIC DNA]</scope>
    <source>
        <strain evidence="5">CBS 11717</strain>
    </source>
</reference>
<evidence type="ECO:0000256" key="4">
    <source>
        <dbReference type="ARBA" id="ARBA00023242"/>
    </source>
</evidence>
<dbReference type="EMBL" id="LT598463">
    <property type="protein sequence ID" value="SCU87523.1"/>
    <property type="molecule type" value="Genomic_DNA"/>
</dbReference>
<gene>
    <name evidence="5" type="ORF">LAMI_0D06392G</name>
</gene>
<sequence length="983" mass="111543">MGLTEEQVLPLFQGNIIHLAKLCLKYIQQPAVEARKLFIIKKLMSNLTLLYVSARDRHMAENEISLWKNPLDSFVLALNQQLVSFEMASEGWRHIIGDSVPYSDLVGFVSSSVSANLLVLLFSEILVEDLTKMHAHKTGISHLHSVFHEHVYVSAMAVMNFNLQSLVESTSLDGSVEGQEIFRCVGAWISYTSMAANGPQGRMDLSETFDLLVKLMCWQQADTEFPYASVIIKIFGDVFANDPTMVNFDLRCHIEEIFLGASKGRMTTNNGHAWMLRYMNHLVVNEFYEELKDLALCVVDFLQVGTLDLCNKLFTIASDADMNALDQYIKVLLQMTNFSLVPVLQEFFSVRMVDFWLDLCDGYNNLVGEIIKPNGSELAASIFVQVVEIYLSKMGLLNKQKILHSDDDKTMIHEFDDFRNAILDLMESMWSVLGNDKLTDVLVASIGQLSPTSTADMFQVEAMCLALNKLMGDMTISECPWICDTLGSKDTFLHNVIFLVQMGCDQKTTQDVVVQTLSTDFVKTGTQLLGTIADFFCQDSKQLGTCIDALFRCLEGCSNMNECDTKVELLLIKCITTLCDTCRHQLKPYLPNFIEVQRLMVEGKSQVSDFTKQKFTRSLGYIIQCNATDGPEVQGQYVLQVFEAILQGINQAPENRDHVLPLLICLSELGTALITPEDFDDETYLAQLPKFREYWTTDPLQIRVKIKALLDFTFSRYSRDSELIEVDCLIFGKALELPDEDPHFLRYDMHEIMHFLMTRSSGCEPSTGLPYIIYLLEKVVNHYKASLTPQDFDFMLSKFFLERHFAIVMADPDLTQLMVNFVNSILDSKPAIALNSSHFSSFLVPEFLKLLPAKERFTIGAVTKFWTKLVNNKKFSRQDEITTRECIMSLGPQLTFTTISALFHTQRSDLNYYADVLRVLVARYGLQFRQWITQALPQICDNGPAHQLLIEKLFVTRGSRAAANAILEWWLSCHNLPQLSPGQ</sequence>
<dbReference type="GO" id="GO:0005634">
    <property type="term" value="C:nucleus"/>
    <property type="evidence" value="ECO:0007669"/>
    <property type="project" value="UniProtKB-SubCell"/>
</dbReference>
<evidence type="ECO:0000256" key="3">
    <source>
        <dbReference type="ARBA" id="ARBA00022448"/>
    </source>
</evidence>
<proteinExistence type="inferred from homology"/>
<dbReference type="PANTHER" id="PTHR12363">
    <property type="entry name" value="TRANSPORTIN 3 AND IMPORTIN 13"/>
    <property type="match status" value="1"/>
</dbReference>
<evidence type="ECO:0000256" key="2">
    <source>
        <dbReference type="ARBA" id="ARBA00007991"/>
    </source>
</evidence>
<organism evidence="5 6">
    <name type="scientific">Lachancea mirantina</name>
    <dbReference type="NCBI Taxonomy" id="1230905"/>
    <lineage>
        <taxon>Eukaryota</taxon>
        <taxon>Fungi</taxon>
        <taxon>Dikarya</taxon>
        <taxon>Ascomycota</taxon>
        <taxon>Saccharomycotina</taxon>
        <taxon>Saccharomycetes</taxon>
        <taxon>Saccharomycetales</taxon>
        <taxon>Saccharomycetaceae</taxon>
        <taxon>Lachancea</taxon>
    </lineage>
</organism>
<dbReference type="Gene3D" id="1.25.10.10">
    <property type="entry name" value="Leucine-rich Repeat Variant"/>
    <property type="match status" value="1"/>
</dbReference>
<dbReference type="SUPFAM" id="SSF48371">
    <property type="entry name" value="ARM repeat"/>
    <property type="match status" value="1"/>
</dbReference>
<dbReference type="GO" id="GO:0006606">
    <property type="term" value="P:protein import into nucleus"/>
    <property type="evidence" value="ECO:0007669"/>
    <property type="project" value="TreeGrafter"/>
</dbReference>
<comment type="similarity">
    <text evidence="2">Belongs to the importin beta family.</text>
</comment>